<feature type="region of interest" description="Disordered" evidence="1">
    <location>
        <begin position="1"/>
        <end position="52"/>
    </location>
</feature>
<proteinExistence type="predicted"/>
<sequence length="84" mass="9327">MWIVRGSGIKGVWSRARRGGEGEASEQPNGNLSGVGRHGRRQHPTKTTTTEMRSCELGAQRSNFKIQTDDELHVTWTSSSIRTC</sequence>
<protein>
    <submittedName>
        <fullName evidence="2">Uncharacterized protein</fullName>
    </submittedName>
</protein>
<dbReference type="AlphaFoldDB" id="A0A428NTT1"/>
<name>A0A428NTT1_9HYPO</name>
<keyword evidence="3" id="KW-1185">Reference proteome</keyword>
<evidence type="ECO:0000313" key="3">
    <source>
        <dbReference type="Proteomes" id="UP000288168"/>
    </source>
</evidence>
<evidence type="ECO:0000313" key="2">
    <source>
        <dbReference type="EMBL" id="RSL44204.1"/>
    </source>
</evidence>
<dbReference type="Proteomes" id="UP000288168">
    <property type="component" value="Unassembled WGS sequence"/>
</dbReference>
<reference evidence="2 3" key="1">
    <citation type="submission" date="2017-06" db="EMBL/GenBank/DDBJ databases">
        <title>Comparative genomic analysis of Ambrosia Fusariam Clade fungi.</title>
        <authorList>
            <person name="Stajich J.E."/>
            <person name="Carrillo J."/>
            <person name="Kijimoto T."/>
            <person name="Eskalen A."/>
            <person name="O'Donnell K."/>
            <person name="Kasson M."/>
        </authorList>
    </citation>
    <scope>NUCLEOTIDE SEQUENCE [LARGE SCALE GENOMIC DNA]</scope>
    <source>
        <strain evidence="2 3">NRRL62584</strain>
    </source>
</reference>
<gene>
    <name evidence="2" type="ORF">CEP54_014781</name>
</gene>
<accession>A0A428NTT1</accession>
<organism evidence="2 3">
    <name type="scientific">Fusarium duplospermum</name>
    <dbReference type="NCBI Taxonomy" id="1325734"/>
    <lineage>
        <taxon>Eukaryota</taxon>
        <taxon>Fungi</taxon>
        <taxon>Dikarya</taxon>
        <taxon>Ascomycota</taxon>
        <taxon>Pezizomycotina</taxon>
        <taxon>Sordariomycetes</taxon>
        <taxon>Hypocreomycetidae</taxon>
        <taxon>Hypocreales</taxon>
        <taxon>Nectriaceae</taxon>
        <taxon>Fusarium</taxon>
        <taxon>Fusarium solani species complex</taxon>
    </lineage>
</organism>
<comment type="caution">
    <text evidence="2">The sequence shown here is derived from an EMBL/GenBank/DDBJ whole genome shotgun (WGS) entry which is preliminary data.</text>
</comment>
<dbReference type="EMBL" id="NKCI01000298">
    <property type="protein sequence ID" value="RSL44204.1"/>
    <property type="molecule type" value="Genomic_DNA"/>
</dbReference>
<evidence type="ECO:0000256" key="1">
    <source>
        <dbReference type="SAM" id="MobiDB-lite"/>
    </source>
</evidence>